<dbReference type="Pfam" id="PF02900">
    <property type="entry name" value="LigB"/>
    <property type="match status" value="1"/>
</dbReference>
<evidence type="ECO:0000256" key="1">
    <source>
        <dbReference type="ARBA" id="ARBA00001947"/>
    </source>
</evidence>
<protein>
    <submittedName>
        <fullName evidence="7">4,5-DOPA dioxygenase extradiol</fullName>
    </submittedName>
</protein>
<keyword evidence="4" id="KW-0862">Zinc</keyword>
<organism evidence="7 8">
    <name type="scientific">Azospira oryzae</name>
    <dbReference type="NCBI Taxonomy" id="146939"/>
    <lineage>
        <taxon>Bacteria</taxon>
        <taxon>Pseudomonadati</taxon>
        <taxon>Pseudomonadota</taxon>
        <taxon>Betaproteobacteria</taxon>
        <taxon>Rhodocyclales</taxon>
        <taxon>Rhodocyclaceae</taxon>
        <taxon>Azospira</taxon>
    </lineage>
</organism>
<keyword evidence="7" id="KW-0223">Dioxygenase</keyword>
<keyword evidence="3" id="KW-0479">Metal-binding</keyword>
<feature type="domain" description="Extradiol ring-cleavage dioxygenase class III enzyme subunit B" evidence="6">
    <location>
        <begin position="33"/>
        <end position="251"/>
    </location>
</feature>
<evidence type="ECO:0000256" key="2">
    <source>
        <dbReference type="ARBA" id="ARBA00007581"/>
    </source>
</evidence>
<dbReference type="PANTHER" id="PTHR30096">
    <property type="entry name" value="4,5-DOPA DIOXYGENASE EXTRADIOL-LIKE PROTEIN"/>
    <property type="match status" value="1"/>
</dbReference>
<dbReference type="GO" id="GO:0051213">
    <property type="term" value="F:dioxygenase activity"/>
    <property type="evidence" value="ECO:0007669"/>
    <property type="project" value="UniProtKB-KW"/>
</dbReference>
<dbReference type="InterPro" id="IPR014436">
    <property type="entry name" value="Extradiol_dOase_DODA"/>
</dbReference>
<evidence type="ECO:0000256" key="4">
    <source>
        <dbReference type="ARBA" id="ARBA00022833"/>
    </source>
</evidence>
<evidence type="ECO:0000256" key="3">
    <source>
        <dbReference type="ARBA" id="ARBA00022723"/>
    </source>
</evidence>
<dbReference type="Proteomes" id="UP000292136">
    <property type="component" value="Unassembled WGS sequence"/>
</dbReference>
<reference evidence="7 8" key="1">
    <citation type="submission" date="2019-02" db="EMBL/GenBank/DDBJ databases">
        <title>Genomic Encyclopedia of Type Strains, Phase IV (KMG-IV): sequencing the most valuable type-strain genomes for metagenomic binning, comparative biology and taxonomic classification.</title>
        <authorList>
            <person name="Goeker M."/>
        </authorList>
    </citation>
    <scope>NUCLEOTIDE SEQUENCE [LARGE SCALE GENOMIC DNA]</scope>
    <source>
        <strain evidence="7 8">DSM 21223</strain>
    </source>
</reference>
<dbReference type="PANTHER" id="PTHR30096:SF0">
    <property type="entry name" value="4,5-DOPA DIOXYGENASE EXTRADIOL-LIKE PROTEIN"/>
    <property type="match status" value="1"/>
</dbReference>
<dbReference type="InterPro" id="IPR004183">
    <property type="entry name" value="Xdiol_dOase_suB"/>
</dbReference>
<keyword evidence="5" id="KW-0560">Oxidoreductase</keyword>
<comment type="similarity">
    <text evidence="2">Belongs to the DODA-type extradiol aromatic ring-opening dioxygenase family.</text>
</comment>
<accession>A0ABY0IUQ8</accession>
<evidence type="ECO:0000256" key="5">
    <source>
        <dbReference type="ARBA" id="ARBA00023002"/>
    </source>
</evidence>
<sequence length="281" mass="29538">MTLPTLFISHGAPTFALEPGIIGPRLTALGRQLPKPRAVVVVSPHWITAGLEVATSARPETIHDFGGFPEALYQLRYPAAGAPEVAAEVLEALARAGFPGRSNPHRGLDHGAWVPLMHLYPQADVPVVQLSLPMTGSPQVLLALGRALAPLRQQGVLLLASGSITHNLMDFRLGGGEAAYAREFMEWVADTIAAGDLDALLDLRRRAPHAVRAHPTDEHLQPLLVAIGAAGEDWAAARRLEGGLVYGVIGMDSYAFGVTAGGANQIDHSASTPVSAAVAAH</sequence>
<dbReference type="EMBL" id="SHKM01000001">
    <property type="protein sequence ID" value="RZT89744.1"/>
    <property type="molecule type" value="Genomic_DNA"/>
</dbReference>
<dbReference type="Gene3D" id="3.40.830.10">
    <property type="entry name" value="LigB-like"/>
    <property type="match status" value="1"/>
</dbReference>
<keyword evidence="8" id="KW-1185">Reference proteome</keyword>
<dbReference type="PIRSF" id="PIRSF006157">
    <property type="entry name" value="Doxgns_DODA"/>
    <property type="match status" value="1"/>
</dbReference>
<dbReference type="CDD" id="cd07363">
    <property type="entry name" value="45_DOPA_Dioxygenase"/>
    <property type="match status" value="1"/>
</dbReference>
<name>A0ABY0IUQ8_9RHOO</name>
<dbReference type="SUPFAM" id="SSF53213">
    <property type="entry name" value="LigB-like"/>
    <property type="match status" value="1"/>
</dbReference>
<evidence type="ECO:0000313" key="7">
    <source>
        <dbReference type="EMBL" id="RZT89744.1"/>
    </source>
</evidence>
<gene>
    <name evidence="7" type="ORF">EV678_0538</name>
</gene>
<evidence type="ECO:0000313" key="8">
    <source>
        <dbReference type="Proteomes" id="UP000292136"/>
    </source>
</evidence>
<dbReference type="RefSeq" id="WP_130458424.1">
    <property type="nucleotide sequence ID" value="NZ_SHKM01000001.1"/>
</dbReference>
<comment type="caution">
    <text evidence="7">The sequence shown here is derived from an EMBL/GenBank/DDBJ whole genome shotgun (WGS) entry which is preliminary data.</text>
</comment>
<evidence type="ECO:0000259" key="6">
    <source>
        <dbReference type="Pfam" id="PF02900"/>
    </source>
</evidence>
<comment type="cofactor">
    <cofactor evidence="1">
        <name>Zn(2+)</name>
        <dbReference type="ChEBI" id="CHEBI:29105"/>
    </cofactor>
</comment>
<proteinExistence type="inferred from homology"/>